<feature type="region of interest" description="Disordered" evidence="1">
    <location>
        <begin position="262"/>
        <end position="287"/>
    </location>
</feature>
<dbReference type="EMBL" id="LCWV01000005">
    <property type="protein sequence ID" value="PWI72636.1"/>
    <property type="molecule type" value="Genomic_DNA"/>
</dbReference>
<reference evidence="3" key="1">
    <citation type="submission" date="2015-05" db="EMBL/GenBank/DDBJ databases">
        <authorList>
            <person name="Wang D.B."/>
            <person name="Wang M."/>
        </authorList>
    </citation>
    <scope>NUCLEOTIDE SEQUENCE</scope>
    <source>
        <strain evidence="3">36-1</strain>
    </source>
</reference>
<feature type="compositionally biased region" description="Polar residues" evidence="1">
    <location>
        <begin position="78"/>
        <end position="93"/>
    </location>
</feature>
<dbReference type="AlphaFoldDB" id="A0A2U3EDQ0"/>
<accession>A0A2U3EDQ0</accession>
<feature type="region of interest" description="Disordered" evidence="1">
    <location>
        <begin position="1"/>
        <end position="34"/>
    </location>
</feature>
<comment type="caution">
    <text evidence="3">The sequence shown here is derived from an EMBL/GenBank/DDBJ whole genome shotgun (WGS) entry which is preliminary data.</text>
</comment>
<reference evidence="2 5" key="4">
    <citation type="journal article" date="2024" name="Microbiol. Resour. Announc.">
        <title>Genome annotations for the ascomycete fungi Trichoderma harzianum, Trichoderma aggressivum, and Purpureocillium lilacinum.</title>
        <authorList>
            <person name="Beijen E.P.W."/>
            <person name="Ohm R.A."/>
        </authorList>
    </citation>
    <scope>NUCLEOTIDE SEQUENCE [LARGE SCALE GENOMIC DNA]</scope>
    <source>
        <strain evidence="2 5">CBS 150709</strain>
    </source>
</reference>
<evidence type="ECO:0000313" key="4">
    <source>
        <dbReference type="Proteomes" id="UP000245956"/>
    </source>
</evidence>
<dbReference type="Proteomes" id="UP001287286">
    <property type="component" value="Unassembled WGS sequence"/>
</dbReference>
<dbReference type="Proteomes" id="UP000245956">
    <property type="component" value="Unassembled WGS sequence"/>
</dbReference>
<sequence>MLEAHTAVEAVQRGPHEEGSAWSGIHQRSNNVTTDELGGDCGPAVCDCRPLPRPVMSQRSVLVDTGLLSSASRRHESGQPSTESRQPGSRNASRTYSWASFGMWQRQQQHVEMRAAPHMPRALASERGASTLAYADSCWDIVSISMCALLRAACSPDPSNAVFLLRDANLAATSRETCRSGACTCAQVPVRASRQDHGWQGLGPRPAFSSATHGAWREPRLSSMTGFACPKCIHLPMPQTTINGVAVAWGLKATLRGHRRIEPPEIRPPSQMAASPQPSSYHPAGTTMASLTSDPPVKCFWTGPAPTSTDTPECHSRSQSRLPTPGCRATGLCAPFANLSESSGVHRLHPPGPLTWPAHWVAGPSVSAGDPVEVVVGGDEAWPSSPWDVACQMRIGKFPPMSVCVRLRREKLATLTRRAGTAPGAS</sequence>
<evidence type="ECO:0000256" key="1">
    <source>
        <dbReference type="SAM" id="MobiDB-lite"/>
    </source>
</evidence>
<gene>
    <name evidence="3" type="ORF">PCL_09651</name>
    <name evidence="2" type="ORF">Purlil1_3670</name>
</gene>
<organism evidence="3 4">
    <name type="scientific">Purpureocillium lilacinum</name>
    <name type="common">Paecilomyces lilacinus</name>
    <dbReference type="NCBI Taxonomy" id="33203"/>
    <lineage>
        <taxon>Eukaryota</taxon>
        <taxon>Fungi</taxon>
        <taxon>Dikarya</taxon>
        <taxon>Ascomycota</taxon>
        <taxon>Pezizomycotina</taxon>
        <taxon>Sordariomycetes</taxon>
        <taxon>Hypocreomycetidae</taxon>
        <taxon>Hypocreales</taxon>
        <taxon>Ophiocordycipitaceae</taxon>
        <taxon>Purpureocillium</taxon>
    </lineage>
</organism>
<reference evidence="3 4" key="2">
    <citation type="journal article" date="2016" name="Front. Microbiol.">
        <title>Genome and transcriptome sequences reveal the specific parasitism of the nematophagous Purpureocillium lilacinum 36-1.</title>
        <authorList>
            <person name="Xie J."/>
            <person name="Li S."/>
            <person name="Mo C."/>
            <person name="Xiao X."/>
            <person name="Peng D."/>
            <person name="Wang G."/>
            <person name="Xiao Y."/>
        </authorList>
    </citation>
    <scope>NUCLEOTIDE SEQUENCE [LARGE SCALE GENOMIC DNA]</scope>
    <source>
        <strain evidence="3 4">36-1</strain>
    </source>
</reference>
<feature type="region of interest" description="Disordered" evidence="1">
    <location>
        <begin position="69"/>
        <end position="93"/>
    </location>
</feature>
<evidence type="ECO:0000313" key="2">
    <source>
        <dbReference type="EMBL" id="KAK4091831.1"/>
    </source>
</evidence>
<keyword evidence="5" id="KW-1185">Reference proteome</keyword>
<feature type="compositionally biased region" description="Low complexity" evidence="1">
    <location>
        <begin position="268"/>
        <end position="280"/>
    </location>
</feature>
<dbReference type="EMBL" id="JAWRVI010000010">
    <property type="protein sequence ID" value="KAK4091831.1"/>
    <property type="molecule type" value="Genomic_DNA"/>
</dbReference>
<evidence type="ECO:0000313" key="5">
    <source>
        <dbReference type="Proteomes" id="UP001287286"/>
    </source>
</evidence>
<proteinExistence type="predicted"/>
<name>A0A2U3EDQ0_PURLI</name>
<reference evidence="2" key="3">
    <citation type="submission" date="2023-11" db="EMBL/GenBank/DDBJ databases">
        <authorList>
            <person name="Beijen E."/>
            <person name="Ohm R.A."/>
        </authorList>
    </citation>
    <scope>NUCLEOTIDE SEQUENCE</scope>
    <source>
        <strain evidence="2">CBS 150709</strain>
    </source>
</reference>
<protein>
    <submittedName>
        <fullName evidence="3">Uncharacterized protein</fullName>
    </submittedName>
</protein>
<evidence type="ECO:0000313" key="3">
    <source>
        <dbReference type="EMBL" id="PWI72636.1"/>
    </source>
</evidence>